<dbReference type="HOGENOM" id="CLU_076087_0_0_4"/>
<dbReference type="AlphaFoldDB" id="I7JS66"/>
<gene>
    <name evidence="19" type="ORF">KUM_1358</name>
</gene>
<evidence type="ECO:0000259" key="18">
    <source>
        <dbReference type="PROSITE" id="PS51462"/>
    </source>
</evidence>
<dbReference type="RefSeq" id="WP_015552138.1">
    <property type="nucleotide sequence ID" value="NC_021033.1"/>
</dbReference>
<evidence type="ECO:0000256" key="5">
    <source>
        <dbReference type="ARBA" id="ARBA00022723"/>
    </source>
</evidence>
<dbReference type="InterPro" id="IPR020476">
    <property type="entry name" value="Nudix_hydrolase"/>
</dbReference>
<comment type="similarity">
    <text evidence="2 17">Belongs to the Nudix hydrolase family.</text>
</comment>
<dbReference type="GO" id="GO:0035539">
    <property type="term" value="F:8-oxo-7,8-dihydrodeoxyguanosine triphosphate pyrophosphatase activity"/>
    <property type="evidence" value="ECO:0007669"/>
    <property type="project" value="UniProtKB-EC"/>
</dbReference>
<dbReference type="GO" id="GO:0044715">
    <property type="term" value="F:8-oxo-dGDP phosphatase activity"/>
    <property type="evidence" value="ECO:0007669"/>
    <property type="project" value="TreeGrafter"/>
</dbReference>
<dbReference type="CDD" id="cd03425">
    <property type="entry name" value="NUDIX_MutT_NudA_like"/>
    <property type="match status" value="1"/>
</dbReference>
<dbReference type="InterPro" id="IPR020084">
    <property type="entry name" value="NUDIX_hydrolase_CS"/>
</dbReference>
<evidence type="ECO:0000256" key="4">
    <source>
        <dbReference type="ARBA" id="ARBA00022705"/>
    </source>
</evidence>
<dbReference type="Pfam" id="PF02581">
    <property type="entry name" value="TMP-TENI"/>
    <property type="match status" value="1"/>
</dbReference>
<dbReference type="GO" id="GO:0006281">
    <property type="term" value="P:DNA repair"/>
    <property type="evidence" value="ECO:0007669"/>
    <property type="project" value="UniProtKB-KW"/>
</dbReference>
<evidence type="ECO:0000256" key="14">
    <source>
        <dbReference type="ARBA" id="ARBA00041592"/>
    </source>
</evidence>
<keyword evidence="9" id="KW-0234">DNA repair</keyword>
<dbReference type="CDD" id="cd00564">
    <property type="entry name" value="TMP_TenI"/>
    <property type="match status" value="1"/>
</dbReference>
<dbReference type="EC" id="3.6.1.55" evidence="12"/>
<proteinExistence type="inferred from homology"/>
<dbReference type="BioCyc" id="TASI1091495:G13GE-1351-MONOMER"/>
<dbReference type="Gene3D" id="3.90.79.10">
    <property type="entry name" value="Nucleoside Triphosphate Pyrophosphohydrolase"/>
    <property type="match status" value="1"/>
</dbReference>
<dbReference type="GO" id="GO:0008413">
    <property type="term" value="F:8-oxo-7,8-dihydroguanosine triphosphate pyrophosphatase activity"/>
    <property type="evidence" value="ECO:0007669"/>
    <property type="project" value="TreeGrafter"/>
</dbReference>
<dbReference type="GO" id="GO:0046872">
    <property type="term" value="F:metal ion binding"/>
    <property type="evidence" value="ECO:0007669"/>
    <property type="project" value="UniProtKB-KW"/>
</dbReference>
<keyword evidence="6" id="KW-0227">DNA damage</keyword>
<dbReference type="PROSITE" id="PS51462">
    <property type="entry name" value="NUDIX"/>
    <property type="match status" value="1"/>
</dbReference>
<keyword evidence="4" id="KW-0235">DNA replication</keyword>
<feature type="domain" description="Nudix hydrolase" evidence="18">
    <location>
        <begin position="5"/>
        <end position="133"/>
    </location>
</feature>
<evidence type="ECO:0000256" key="11">
    <source>
        <dbReference type="ARBA" id="ARBA00036904"/>
    </source>
</evidence>
<keyword evidence="3" id="KW-0515">Mutator protein</keyword>
<accession>I7JS66</accession>
<evidence type="ECO:0000256" key="6">
    <source>
        <dbReference type="ARBA" id="ARBA00022763"/>
    </source>
</evidence>
<keyword evidence="5" id="KW-0479">Metal-binding</keyword>
<dbReference type="Gene3D" id="3.20.20.70">
    <property type="entry name" value="Aldolase class I"/>
    <property type="match status" value="1"/>
</dbReference>
<dbReference type="NCBIfam" id="NF006530">
    <property type="entry name" value="PRK08999.1"/>
    <property type="match status" value="1"/>
</dbReference>
<dbReference type="EMBL" id="HE681424">
    <property type="protein sequence ID" value="CCG20137.1"/>
    <property type="molecule type" value="Genomic_DNA"/>
</dbReference>
<dbReference type="InterPro" id="IPR036206">
    <property type="entry name" value="ThiamineP_synth_sf"/>
</dbReference>
<sequence length="339" mass="38142">MSEEKPFFNVSACVLIDSEGRFLMAQRPEDKSWSGWWEFPGGKIEEGESPKEAVIRELREELGVELDPDSTYPWVTMSYEYPKTDVLLHFYRCFKWSGELRSLEKQAFEWFTQMPTDRDLLPASVEPIEWLSYGDVYLISNFFDSNEGAGVGHGAGQAPRETAFWTKLTAALEAGVRLVQFREPAAAKVLKTEELKRYLDEMREHCHRYGAKVLVNSCHPRAWAEEADGLHLRASDAIEMELEDMPESGLLAVSCHNLADLLYAHELGANFVVLGHVLETTSHPDSEPIGWSQFEQWAAESAIPVFAIGGQNADTFREALRHGAHGIAVLSSPPLARLL</sequence>
<dbReference type="GO" id="GO:0006260">
    <property type="term" value="P:DNA replication"/>
    <property type="evidence" value="ECO:0007669"/>
    <property type="project" value="UniProtKB-KW"/>
</dbReference>
<dbReference type="InterPro" id="IPR047127">
    <property type="entry name" value="MutT-like"/>
</dbReference>
<evidence type="ECO:0000256" key="1">
    <source>
        <dbReference type="ARBA" id="ARBA00001946"/>
    </source>
</evidence>
<dbReference type="PRINTS" id="PR00502">
    <property type="entry name" value="NUDIXFAMILY"/>
</dbReference>
<comment type="cofactor">
    <cofactor evidence="1">
        <name>Mg(2+)</name>
        <dbReference type="ChEBI" id="CHEBI:18420"/>
    </cofactor>
</comment>
<keyword evidence="7 17" id="KW-0378">Hydrolase</keyword>
<organism evidence="19">
    <name type="scientific">Taylorella asinigenitalis 14/45</name>
    <dbReference type="NCBI Taxonomy" id="1091495"/>
    <lineage>
        <taxon>Bacteria</taxon>
        <taxon>Pseudomonadati</taxon>
        <taxon>Pseudomonadota</taxon>
        <taxon>Betaproteobacteria</taxon>
        <taxon>Burkholderiales</taxon>
        <taxon>Alcaligenaceae</taxon>
        <taxon>Taylorella</taxon>
    </lineage>
</organism>
<evidence type="ECO:0000256" key="3">
    <source>
        <dbReference type="ARBA" id="ARBA00022457"/>
    </source>
</evidence>
<dbReference type="InterPro" id="IPR013785">
    <property type="entry name" value="Aldolase_TIM"/>
</dbReference>
<dbReference type="PANTHER" id="PTHR47707">
    <property type="entry name" value="8-OXO-DGTP DIPHOSPHATASE"/>
    <property type="match status" value="1"/>
</dbReference>
<evidence type="ECO:0000256" key="9">
    <source>
        <dbReference type="ARBA" id="ARBA00023204"/>
    </source>
</evidence>
<evidence type="ECO:0000256" key="10">
    <source>
        <dbReference type="ARBA" id="ARBA00035861"/>
    </source>
</evidence>
<dbReference type="SUPFAM" id="SSF55811">
    <property type="entry name" value="Nudix"/>
    <property type="match status" value="1"/>
</dbReference>
<reference evidence="19" key="1">
    <citation type="journal article" date="2012" name="Vet. Microbiol.">
        <title>Comparative genomic analyses of the Taylorellae.</title>
        <authorList>
            <person name="Hauser H."/>
            <person name="Richter D.C."/>
            <person name="van Tonder A."/>
            <person name="Clark L."/>
            <person name="Preston A."/>
        </authorList>
    </citation>
    <scope>NUCLEOTIDE SEQUENCE</scope>
    <source>
        <strain evidence="19">14/45</strain>
    </source>
</reference>
<evidence type="ECO:0000256" key="16">
    <source>
        <dbReference type="ARBA" id="ARBA00042798"/>
    </source>
</evidence>
<dbReference type="GO" id="GO:0044716">
    <property type="term" value="F:8-oxo-GDP phosphatase activity"/>
    <property type="evidence" value="ECO:0007669"/>
    <property type="project" value="TreeGrafter"/>
</dbReference>
<dbReference type="InterPro" id="IPR000086">
    <property type="entry name" value="NUDIX_hydrolase_dom"/>
</dbReference>
<dbReference type="GO" id="GO:0009228">
    <property type="term" value="P:thiamine biosynthetic process"/>
    <property type="evidence" value="ECO:0007669"/>
    <property type="project" value="UniProtKB-KW"/>
</dbReference>
<dbReference type="SUPFAM" id="SSF51391">
    <property type="entry name" value="Thiamin phosphate synthase"/>
    <property type="match status" value="1"/>
</dbReference>
<dbReference type="InterPro" id="IPR022998">
    <property type="entry name" value="ThiamineP_synth_TenI"/>
</dbReference>
<evidence type="ECO:0000256" key="2">
    <source>
        <dbReference type="ARBA" id="ARBA00005582"/>
    </source>
</evidence>
<evidence type="ECO:0000256" key="12">
    <source>
        <dbReference type="ARBA" id="ARBA00038905"/>
    </source>
</evidence>
<keyword evidence="8" id="KW-0460">Magnesium</keyword>
<evidence type="ECO:0000256" key="7">
    <source>
        <dbReference type="ARBA" id="ARBA00022801"/>
    </source>
</evidence>
<protein>
    <recommendedName>
        <fullName evidence="13">8-oxo-dGTP diphosphatase</fullName>
        <ecNumber evidence="12">3.6.1.55</ecNumber>
    </recommendedName>
    <alternativeName>
        <fullName evidence="16">7,8-dihydro-8-oxoguanine-triphosphatase</fullName>
    </alternativeName>
    <alternativeName>
        <fullName evidence="15">Mutator protein MutT</fullName>
    </alternativeName>
    <alternativeName>
        <fullName evidence="14">dGTP pyrophosphohydrolase</fullName>
    </alternativeName>
</protein>
<comment type="catalytic activity">
    <reaction evidence="10">
        <text>8-oxo-dGTP + H2O = 8-oxo-dGMP + diphosphate + H(+)</text>
        <dbReference type="Rhea" id="RHEA:31575"/>
        <dbReference type="ChEBI" id="CHEBI:15377"/>
        <dbReference type="ChEBI" id="CHEBI:15378"/>
        <dbReference type="ChEBI" id="CHEBI:33019"/>
        <dbReference type="ChEBI" id="CHEBI:63224"/>
        <dbReference type="ChEBI" id="CHEBI:77896"/>
        <dbReference type="EC" id="3.6.1.55"/>
    </reaction>
</comment>
<evidence type="ECO:0000313" key="19">
    <source>
        <dbReference type="EMBL" id="CCG20137.1"/>
    </source>
</evidence>
<dbReference type="Pfam" id="PF00293">
    <property type="entry name" value="NUDIX"/>
    <property type="match status" value="1"/>
</dbReference>
<dbReference type="PANTHER" id="PTHR47707:SF1">
    <property type="entry name" value="NUDIX HYDROLASE FAMILY PROTEIN"/>
    <property type="match status" value="1"/>
</dbReference>
<evidence type="ECO:0000256" key="8">
    <source>
        <dbReference type="ARBA" id="ARBA00022842"/>
    </source>
</evidence>
<name>I7JS66_9BURK</name>
<evidence type="ECO:0000256" key="17">
    <source>
        <dbReference type="RuleBase" id="RU003476"/>
    </source>
</evidence>
<evidence type="ECO:0000256" key="15">
    <source>
        <dbReference type="ARBA" id="ARBA00041979"/>
    </source>
</evidence>
<dbReference type="PROSITE" id="PS00893">
    <property type="entry name" value="NUDIX_BOX"/>
    <property type="match status" value="1"/>
</dbReference>
<dbReference type="InterPro" id="IPR015797">
    <property type="entry name" value="NUDIX_hydrolase-like_dom_sf"/>
</dbReference>
<evidence type="ECO:0000256" key="13">
    <source>
        <dbReference type="ARBA" id="ARBA00040794"/>
    </source>
</evidence>
<dbReference type="KEGG" id="tat:KUM_1358"/>
<comment type="catalytic activity">
    <reaction evidence="11">
        <text>8-oxo-GTP + H2O = 8-oxo-GMP + diphosphate + H(+)</text>
        <dbReference type="Rhea" id="RHEA:67616"/>
        <dbReference type="ChEBI" id="CHEBI:15377"/>
        <dbReference type="ChEBI" id="CHEBI:15378"/>
        <dbReference type="ChEBI" id="CHEBI:33019"/>
        <dbReference type="ChEBI" id="CHEBI:143553"/>
        <dbReference type="ChEBI" id="CHEBI:145694"/>
    </reaction>
</comment>